<evidence type="ECO:0000313" key="2">
    <source>
        <dbReference type="Proteomes" id="UP001732700"/>
    </source>
</evidence>
<reference evidence="1" key="2">
    <citation type="submission" date="2025-09" db="UniProtKB">
        <authorList>
            <consortium name="EnsemblPlants"/>
        </authorList>
    </citation>
    <scope>IDENTIFICATION</scope>
</reference>
<accession>A0ACD5Z5I5</accession>
<evidence type="ECO:0000313" key="1">
    <source>
        <dbReference type="EnsemblPlants" id="AVESA.00010b.r2.6CG1102510.2.CDS"/>
    </source>
</evidence>
<keyword evidence="2" id="KW-1185">Reference proteome</keyword>
<dbReference type="Proteomes" id="UP001732700">
    <property type="component" value="Chromosome 6C"/>
</dbReference>
<name>A0ACD5Z5I5_AVESA</name>
<proteinExistence type="predicted"/>
<sequence length="503" mass="53661">MEAFRGTTTSRASLIPPLLLLLLLFVALSALAPGRAAATGVFGVRRKFPRHVGRGPGGDEHLAALREHDGRRHGRRLLGSVDLPLGGNGLPTETGLYFTEIGIGTPATTYYVQVDTGSDILWVNCISCDTCPRKSGLGIELTLYDPSGSGSGTAVTCGQEFCVATNNGVIPTCPSTASPCQYSITYGDGSSTTGFFVTDVLHYNQVSGDGKAAVANTSITFGCGAKIGGGLGSSDQALDGIFGFGQSNSSVLSQLASAGKVSKIFSHCLDTVNGGGIFAIGNVVQPKVKTTPLVPGMPHYNVNLKSIDVGGATLQLPANIFDIRESKGTIIDSGTTLAYLPEVVYKAILSEVFAQYVDISLKNFQDFICFKYSGSVDDGFPVVTFHFEGDLLLNVHPHDYLFQNGNDLYCMGFQSGGLQTKDGKDMVLLGDVAFSNKLVLYDLENQVIGWTDYNCSSSIKIKDDKTGSVYTVDAHNISSGWRFQWHKSLFLLLVMTVCSYLMF</sequence>
<reference evidence="1" key="1">
    <citation type="submission" date="2021-05" db="EMBL/GenBank/DDBJ databases">
        <authorList>
            <person name="Scholz U."/>
            <person name="Mascher M."/>
            <person name="Fiebig A."/>
        </authorList>
    </citation>
    <scope>NUCLEOTIDE SEQUENCE [LARGE SCALE GENOMIC DNA]</scope>
</reference>
<dbReference type="EnsemblPlants" id="AVESA.00010b.r2.6CG1102510.2">
    <property type="protein sequence ID" value="AVESA.00010b.r2.6CG1102510.2.CDS"/>
    <property type="gene ID" value="AVESA.00010b.r2.6CG1102510"/>
</dbReference>
<protein>
    <submittedName>
        <fullName evidence="1">Uncharacterized protein</fullName>
    </submittedName>
</protein>
<organism evidence="1 2">
    <name type="scientific">Avena sativa</name>
    <name type="common">Oat</name>
    <dbReference type="NCBI Taxonomy" id="4498"/>
    <lineage>
        <taxon>Eukaryota</taxon>
        <taxon>Viridiplantae</taxon>
        <taxon>Streptophyta</taxon>
        <taxon>Embryophyta</taxon>
        <taxon>Tracheophyta</taxon>
        <taxon>Spermatophyta</taxon>
        <taxon>Magnoliopsida</taxon>
        <taxon>Liliopsida</taxon>
        <taxon>Poales</taxon>
        <taxon>Poaceae</taxon>
        <taxon>BOP clade</taxon>
        <taxon>Pooideae</taxon>
        <taxon>Poodae</taxon>
        <taxon>Poeae</taxon>
        <taxon>Poeae Chloroplast Group 1 (Aveneae type)</taxon>
        <taxon>Aveninae</taxon>
        <taxon>Avena</taxon>
    </lineage>
</organism>